<dbReference type="OrthoDB" id="2659038at2"/>
<dbReference type="RefSeq" id="WP_006038144.1">
    <property type="nucleotide sequence ID" value="NZ_AEDD01000005.1"/>
</dbReference>
<dbReference type="Proteomes" id="UP000005387">
    <property type="component" value="Unassembled WGS sequence"/>
</dbReference>
<dbReference type="EMBL" id="AEDD01000005">
    <property type="protein sequence ID" value="EFM10894.1"/>
    <property type="molecule type" value="Genomic_DNA"/>
</dbReference>
<sequence>MEASLIVCNEGEFLPEQGTHRLGAVMNQLSIPTVPHVIPLFTLAKLSYLSSSQQHFVQIIAYNGQGEVVTATEKRMVRNQRGTHQVPGIDISFNHRVVFCDPGIHNFKLLVDDEVVAQYPLTVQVESLMLQHQ</sequence>
<organism evidence="1 2">
    <name type="scientific">Paenibacillus curdlanolyticus YK9</name>
    <dbReference type="NCBI Taxonomy" id="717606"/>
    <lineage>
        <taxon>Bacteria</taxon>
        <taxon>Bacillati</taxon>
        <taxon>Bacillota</taxon>
        <taxon>Bacilli</taxon>
        <taxon>Bacillales</taxon>
        <taxon>Paenibacillaceae</taxon>
        <taxon>Paenibacillus</taxon>
    </lineage>
</organism>
<reference evidence="1 2" key="1">
    <citation type="submission" date="2010-07" db="EMBL/GenBank/DDBJ databases">
        <title>The draft genome of Paenibacillus curdlanolyticus YK9.</title>
        <authorList>
            <consortium name="US DOE Joint Genome Institute (JGI-PGF)"/>
            <person name="Lucas S."/>
            <person name="Copeland A."/>
            <person name="Lapidus A."/>
            <person name="Cheng J.-F."/>
            <person name="Bruce D."/>
            <person name="Goodwin L."/>
            <person name="Pitluck S."/>
            <person name="Land M.L."/>
            <person name="Hauser L."/>
            <person name="Chang Y.-J."/>
            <person name="Jeffries C."/>
            <person name="Anderson I.J."/>
            <person name="Johnson E."/>
            <person name="Loganathan U."/>
            <person name="Mulhopadhyay B."/>
            <person name="Kyrpides N."/>
            <person name="Woyke T.J."/>
        </authorList>
    </citation>
    <scope>NUCLEOTIDE SEQUENCE [LARGE SCALE GENOMIC DNA]</scope>
    <source>
        <strain evidence="1 2">YK9</strain>
    </source>
</reference>
<keyword evidence="2" id="KW-1185">Reference proteome</keyword>
<proteinExistence type="predicted"/>
<evidence type="ECO:0000313" key="2">
    <source>
        <dbReference type="Proteomes" id="UP000005387"/>
    </source>
</evidence>
<evidence type="ECO:0000313" key="1">
    <source>
        <dbReference type="EMBL" id="EFM10894.1"/>
    </source>
</evidence>
<dbReference type="Pfam" id="PF22091">
    <property type="entry name" value="DUF6941"/>
    <property type="match status" value="1"/>
</dbReference>
<protein>
    <submittedName>
        <fullName evidence="1">Uncharacterized protein</fullName>
    </submittedName>
</protein>
<dbReference type="InterPro" id="IPR054221">
    <property type="entry name" value="DUF6941"/>
</dbReference>
<accession>E0I910</accession>
<name>E0I910_9BACL</name>
<dbReference type="AlphaFoldDB" id="E0I910"/>
<dbReference type="STRING" id="717606.PaecuDRAFT_2144"/>
<gene>
    <name evidence="1" type="ORF">PaecuDRAFT_2144</name>
</gene>